<accession>A0A2K3K965</accession>
<keyword evidence="2" id="KW-0067">ATP-binding</keyword>
<reference evidence="2 3" key="2">
    <citation type="journal article" date="2017" name="Front. Plant Sci.">
        <title>Gene Classification and Mining of Molecular Markers Useful in Red Clover (Trifolium pratense) Breeding.</title>
        <authorList>
            <person name="Istvanek J."/>
            <person name="Dluhosova J."/>
            <person name="Dluhos P."/>
            <person name="Patkova L."/>
            <person name="Nedelnik J."/>
            <person name="Repkova J."/>
        </authorList>
    </citation>
    <scope>NUCLEOTIDE SEQUENCE [LARGE SCALE GENOMIC DNA]</scope>
    <source>
        <strain evidence="3">cv. Tatra</strain>
        <tissue evidence="2">Young leaves</tissue>
    </source>
</reference>
<comment type="caution">
    <text evidence="2">The sequence shown here is derived from an EMBL/GenBank/DDBJ whole genome shotgun (WGS) entry which is preliminary data.</text>
</comment>
<keyword evidence="2" id="KW-0378">Hydrolase</keyword>
<protein>
    <submittedName>
        <fullName evidence="2">ATP-dependent DNA helicase PIF1</fullName>
    </submittedName>
</protein>
<dbReference type="InterPro" id="IPR049163">
    <property type="entry name" value="Pif1-like_2B_dom"/>
</dbReference>
<evidence type="ECO:0000313" key="3">
    <source>
        <dbReference type="Proteomes" id="UP000236291"/>
    </source>
</evidence>
<keyword evidence="2" id="KW-0547">Nucleotide-binding</keyword>
<organism evidence="2 3">
    <name type="scientific">Trifolium pratense</name>
    <name type="common">Red clover</name>
    <dbReference type="NCBI Taxonomy" id="57577"/>
    <lineage>
        <taxon>Eukaryota</taxon>
        <taxon>Viridiplantae</taxon>
        <taxon>Streptophyta</taxon>
        <taxon>Embryophyta</taxon>
        <taxon>Tracheophyta</taxon>
        <taxon>Spermatophyta</taxon>
        <taxon>Magnoliopsida</taxon>
        <taxon>eudicotyledons</taxon>
        <taxon>Gunneridae</taxon>
        <taxon>Pentapetalae</taxon>
        <taxon>rosids</taxon>
        <taxon>fabids</taxon>
        <taxon>Fabales</taxon>
        <taxon>Fabaceae</taxon>
        <taxon>Papilionoideae</taxon>
        <taxon>50 kb inversion clade</taxon>
        <taxon>NPAAA clade</taxon>
        <taxon>Hologalegina</taxon>
        <taxon>IRL clade</taxon>
        <taxon>Trifolieae</taxon>
        <taxon>Trifolium</taxon>
    </lineage>
</organism>
<dbReference type="AlphaFoldDB" id="A0A2K3K965"/>
<feature type="domain" description="DNA helicase Pif1-like 2B" evidence="1">
    <location>
        <begin position="49"/>
        <end position="67"/>
    </location>
</feature>
<evidence type="ECO:0000259" key="1">
    <source>
        <dbReference type="Pfam" id="PF21530"/>
    </source>
</evidence>
<dbReference type="EMBL" id="ASHM01150710">
    <property type="protein sequence ID" value="PNX62831.1"/>
    <property type="molecule type" value="Genomic_DNA"/>
</dbReference>
<dbReference type="Proteomes" id="UP000236291">
    <property type="component" value="Unassembled WGS sequence"/>
</dbReference>
<keyword evidence="2" id="KW-0347">Helicase</keyword>
<sequence length="67" mass="7438">MDALISDQYDALLEKERVVTGEVKTYLSSDTPCEQSETLDGADNILTPEFLNTIRASGLPNHELKLK</sequence>
<name>A0A2K3K965_TRIPR</name>
<dbReference type="GO" id="GO:0004386">
    <property type="term" value="F:helicase activity"/>
    <property type="evidence" value="ECO:0007669"/>
    <property type="project" value="UniProtKB-KW"/>
</dbReference>
<feature type="non-terminal residue" evidence="2">
    <location>
        <position position="67"/>
    </location>
</feature>
<gene>
    <name evidence="2" type="ORF">L195_g061328</name>
</gene>
<proteinExistence type="predicted"/>
<reference evidence="2 3" key="1">
    <citation type="journal article" date="2014" name="Am. J. Bot.">
        <title>Genome assembly and annotation for red clover (Trifolium pratense; Fabaceae).</title>
        <authorList>
            <person name="Istvanek J."/>
            <person name="Jaros M."/>
            <person name="Krenek A."/>
            <person name="Repkova J."/>
        </authorList>
    </citation>
    <scope>NUCLEOTIDE SEQUENCE [LARGE SCALE GENOMIC DNA]</scope>
    <source>
        <strain evidence="3">cv. Tatra</strain>
        <tissue evidence="2">Young leaves</tissue>
    </source>
</reference>
<evidence type="ECO:0000313" key="2">
    <source>
        <dbReference type="EMBL" id="PNX62831.1"/>
    </source>
</evidence>
<dbReference type="Pfam" id="PF21530">
    <property type="entry name" value="Pif1_2B_dom"/>
    <property type="match status" value="1"/>
</dbReference>